<accession>A0AAN9R8P3</accession>
<keyword evidence="2" id="KW-1185">Reference proteome</keyword>
<comment type="caution">
    <text evidence="1">The sequence shown here is derived from an EMBL/GenBank/DDBJ whole genome shotgun (WGS) entry which is preliminary data.</text>
</comment>
<sequence>MQAGYILFSRKNVKCCSLCFNLGRKQLQLNKTLLTLLSSPELSNYNSTLYLLPLLCFSFRESGLAIRRSYY</sequence>
<evidence type="ECO:0000313" key="2">
    <source>
        <dbReference type="Proteomes" id="UP001374584"/>
    </source>
</evidence>
<evidence type="ECO:0000313" key="1">
    <source>
        <dbReference type="EMBL" id="KAK7366500.1"/>
    </source>
</evidence>
<proteinExistence type="predicted"/>
<name>A0AAN9R8P3_PHACN</name>
<gene>
    <name evidence="1" type="ORF">VNO80_08491</name>
</gene>
<reference evidence="1 2" key="1">
    <citation type="submission" date="2024-01" db="EMBL/GenBank/DDBJ databases">
        <title>The genomes of 5 underutilized Papilionoideae crops provide insights into root nodulation and disease resistanc.</title>
        <authorList>
            <person name="Jiang F."/>
        </authorList>
    </citation>
    <scope>NUCLEOTIDE SEQUENCE [LARGE SCALE GENOMIC DNA]</scope>
    <source>
        <strain evidence="1">JINMINGXINNONG_FW02</strain>
        <tissue evidence="1">Leaves</tissue>
    </source>
</reference>
<protein>
    <submittedName>
        <fullName evidence="1">Uncharacterized protein</fullName>
    </submittedName>
</protein>
<dbReference type="AlphaFoldDB" id="A0AAN9R8P3"/>
<dbReference type="EMBL" id="JAYMYR010000004">
    <property type="protein sequence ID" value="KAK7366500.1"/>
    <property type="molecule type" value="Genomic_DNA"/>
</dbReference>
<organism evidence="1 2">
    <name type="scientific">Phaseolus coccineus</name>
    <name type="common">Scarlet runner bean</name>
    <name type="synonym">Phaseolus multiflorus</name>
    <dbReference type="NCBI Taxonomy" id="3886"/>
    <lineage>
        <taxon>Eukaryota</taxon>
        <taxon>Viridiplantae</taxon>
        <taxon>Streptophyta</taxon>
        <taxon>Embryophyta</taxon>
        <taxon>Tracheophyta</taxon>
        <taxon>Spermatophyta</taxon>
        <taxon>Magnoliopsida</taxon>
        <taxon>eudicotyledons</taxon>
        <taxon>Gunneridae</taxon>
        <taxon>Pentapetalae</taxon>
        <taxon>rosids</taxon>
        <taxon>fabids</taxon>
        <taxon>Fabales</taxon>
        <taxon>Fabaceae</taxon>
        <taxon>Papilionoideae</taxon>
        <taxon>50 kb inversion clade</taxon>
        <taxon>NPAAA clade</taxon>
        <taxon>indigoferoid/millettioid clade</taxon>
        <taxon>Phaseoleae</taxon>
        <taxon>Phaseolus</taxon>
    </lineage>
</organism>
<dbReference type="Proteomes" id="UP001374584">
    <property type="component" value="Unassembled WGS sequence"/>
</dbReference>